<dbReference type="AlphaFoldDB" id="A0A0E9T1R3"/>
<organism evidence="1">
    <name type="scientific">Anguilla anguilla</name>
    <name type="common">European freshwater eel</name>
    <name type="synonym">Muraena anguilla</name>
    <dbReference type="NCBI Taxonomy" id="7936"/>
    <lineage>
        <taxon>Eukaryota</taxon>
        <taxon>Metazoa</taxon>
        <taxon>Chordata</taxon>
        <taxon>Craniata</taxon>
        <taxon>Vertebrata</taxon>
        <taxon>Euteleostomi</taxon>
        <taxon>Actinopterygii</taxon>
        <taxon>Neopterygii</taxon>
        <taxon>Teleostei</taxon>
        <taxon>Anguilliformes</taxon>
        <taxon>Anguillidae</taxon>
        <taxon>Anguilla</taxon>
    </lineage>
</organism>
<proteinExistence type="predicted"/>
<sequence>MNCVVDVQIHSDLQATLQSYMEGYYHELVIIHERHCFAVA</sequence>
<dbReference type="EMBL" id="GBXM01061914">
    <property type="protein sequence ID" value="JAH46663.1"/>
    <property type="molecule type" value="Transcribed_RNA"/>
</dbReference>
<name>A0A0E9T1R3_ANGAN</name>
<reference evidence="1" key="2">
    <citation type="journal article" date="2015" name="Fish Shellfish Immunol.">
        <title>Early steps in the European eel (Anguilla anguilla)-Vibrio vulnificus interaction in the gills: Role of the RtxA13 toxin.</title>
        <authorList>
            <person name="Callol A."/>
            <person name="Pajuelo D."/>
            <person name="Ebbesson L."/>
            <person name="Teles M."/>
            <person name="MacKenzie S."/>
            <person name="Amaro C."/>
        </authorList>
    </citation>
    <scope>NUCLEOTIDE SEQUENCE</scope>
</reference>
<accession>A0A0E9T1R3</accession>
<reference evidence="1" key="1">
    <citation type="submission" date="2014-11" db="EMBL/GenBank/DDBJ databases">
        <authorList>
            <person name="Amaro Gonzalez C."/>
        </authorList>
    </citation>
    <scope>NUCLEOTIDE SEQUENCE</scope>
</reference>
<evidence type="ECO:0000313" key="1">
    <source>
        <dbReference type="EMBL" id="JAH46663.1"/>
    </source>
</evidence>
<protein>
    <submittedName>
        <fullName evidence="1">Uncharacterized protein</fullName>
    </submittedName>
</protein>